<name>A0A7Z0JA06_9ACTN</name>
<comment type="caution">
    <text evidence="14">The sequence shown here is derived from an EMBL/GenBank/DDBJ whole genome shotgun (WGS) entry which is preliminary data.</text>
</comment>
<sequence>MGTDTTRSERGRGPTLRTRLTLVYTGVFALGGVLLLGANYLVASASLRDRGVSLAMTIETVAREDGSPYPAEPAQPAWPLDSWSETQERAGVAEPAALLVDGYQDGVLSDMLVNSVLALVAITLLAAAAGWLIAGRPMRRLHRVTETARTLSEHDLHSRLGLTGPDDEFRELGDTFDAMLSRLERAFDSQRRFVANASHELRTPLAVQRAALEVPLAQDRVPDDLRPAFRRALDSVGRSESLISGLLLLARSDRGLARTEEVDLAGIVRDTAARHEADAREAGVDLRVDTEAAVVAGDAVLLEHLVRNLVENAVRHNTPGGWVEARLRTAHGRTVVKVTNTGAPIADPDALFEPFHRGDAARLRGARPGSGLGLSIVRSIAAAHGATAAARARPGGGLVVTVGFPVP</sequence>
<dbReference type="InterPro" id="IPR036097">
    <property type="entry name" value="HisK_dim/P_sf"/>
</dbReference>
<feature type="domain" description="HAMP" evidence="13">
    <location>
        <begin position="138"/>
        <end position="188"/>
    </location>
</feature>
<evidence type="ECO:0000256" key="8">
    <source>
        <dbReference type="ARBA" id="ARBA00022989"/>
    </source>
</evidence>
<organism evidence="14 15">
    <name type="scientific">Nocardiopsis aegyptia</name>
    <dbReference type="NCBI Taxonomy" id="220378"/>
    <lineage>
        <taxon>Bacteria</taxon>
        <taxon>Bacillati</taxon>
        <taxon>Actinomycetota</taxon>
        <taxon>Actinomycetes</taxon>
        <taxon>Streptosporangiales</taxon>
        <taxon>Nocardiopsidaceae</taxon>
        <taxon>Nocardiopsis</taxon>
    </lineage>
</organism>
<evidence type="ECO:0000256" key="3">
    <source>
        <dbReference type="ARBA" id="ARBA00012438"/>
    </source>
</evidence>
<dbReference type="EC" id="2.7.13.3" evidence="3"/>
<dbReference type="SUPFAM" id="SSF47384">
    <property type="entry name" value="Homodimeric domain of signal transducing histidine kinase"/>
    <property type="match status" value="1"/>
</dbReference>
<evidence type="ECO:0000256" key="11">
    <source>
        <dbReference type="SAM" id="Phobius"/>
    </source>
</evidence>
<evidence type="ECO:0000256" key="7">
    <source>
        <dbReference type="ARBA" id="ARBA00022777"/>
    </source>
</evidence>
<evidence type="ECO:0000256" key="9">
    <source>
        <dbReference type="ARBA" id="ARBA00023012"/>
    </source>
</evidence>
<keyword evidence="7 14" id="KW-0418">Kinase</keyword>
<gene>
    <name evidence="14" type="ORF">HNR10_001800</name>
</gene>
<dbReference type="Pfam" id="PF00672">
    <property type="entry name" value="HAMP"/>
    <property type="match status" value="1"/>
</dbReference>
<feature type="domain" description="Histidine kinase" evidence="12">
    <location>
        <begin position="196"/>
        <end position="407"/>
    </location>
</feature>
<evidence type="ECO:0000313" key="15">
    <source>
        <dbReference type="Proteomes" id="UP000572051"/>
    </source>
</evidence>
<dbReference type="SMART" id="SM00388">
    <property type="entry name" value="HisKA"/>
    <property type="match status" value="1"/>
</dbReference>
<dbReference type="InterPro" id="IPR005467">
    <property type="entry name" value="His_kinase_dom"/>
</dbReference>
<evidence type="ECO:0000256" key="1">
    <source>
        <dbReference type="ARBA" id="ARBA00000085"/>
    </source>
</evidence>
<dbReference type="Gene3D" id="1.10.287.130">
    <property type="match status" value="1"/>
</dbReference>
<dbReference type="PROSITE" id="PS50885">
    <property type="entry name" value="HAMP"/>
    <property type="match status" value="1"/>
</dbReference>
<evidence type="ECO:0000256" key="5">
    <source>
        <dbReference type="ARBA" id="ARBA00022679"/>
    </source>
</evidence>
<keyword evidence="5" id="KW-0808">Transferase</keyword>
<dbReference type="GO" id="GO:0005886">
    <property type="term" value="C:plasma membrane"/>
    <property type="evidence" value="ECO:0007669"/>
    <property type="project" value="UniProtKB-SubCell"/>
</dbReference>
<dbReference type="Pfam" id="PF00512">
    <property type="entry name" value="HisKA"/>
    <property type="match status" value="1"/>
</dbReference>
<dbReference type="GO" id="GO:0000155">
    <property type="term" value="F:phosphorelay sensor kinase activity"/>
    <property type="evidence" value="ECO:0007669"/>
    <property type="project" value="InterPro"/>
</dbReference>
<protein>
    <recommendedName>
        <fullName evidence="3">histidine kinase</fullName>
        <ecNumber evidence="3">2.7.13.3</ecNumber>
    </recommendedName>
</protein>
<dbReference type="CDD" id="cd00082">
    <property type="entry name" value="HisKA"/>
    <property type="match status" value="1"/>
</dbReference>
<dbReference type="RefSeq" id="WP_179822334.1">
    <property type="nucleotide sequence ID" value="NZ_JACCFS010000001.1"/>
</dbReference>
<dbReference type="InterPro" id="IPR004358">
    <property type="entry name" value="Sig_transdc_His_kin-like_C"/>
</dbReference>
<feature type="transmembrane region" description="Helical" evidence="11">
    <location>
        <begin position="21"/>
        <end position="42"/>
    </location>
</feature>
<comment type="subcellular location">
    <subcellularLocation>
        <location evidence="2">Cell membrane</location>
    </subcellularLocation>
</comment>
<dbReference type="InterPro" id="IPR036890">
    <property type="entry name" value="HATPase_C_sf"/>
</dbReference>
<dbReference type="CDD" id="cd06225">
    <property type="entry name" value="HAMP"/>
    <property type="match status" value="1"/>
</dbReference>
<keyword evidence="10 11" id="KW-0472">Membrane</keyword>
<keyword evidence="6 11" id="KW-0812">Transmembrane</keyword>
<evidence type="ECO:0000256" key="4">
    <source>
        <dbReference type="ARBA" id="ARBA00022553"/>
    </source>
</evidence>
<dbReference type="PRINTS" id="PR00344">
    <property type="entry name" value="BCTRLSENSOR"/>
</dbReference>
<dbReference type="PANTHER" id="PTHR45436">
    <property type="entry name" value="SENSOR HISTIDINE KINASE YKOH"/>
    <property type="match status" value="1"/>
</dbReference>
<evidence type="ECO:0000259" key="12">
    <source>
        <dbReference type="PROSITE" id="PS50109"/>
    </source>
</evidence>
<proteinExistence type="predicted"/>
<evidence type="ECO:0000256" key="6">
    <source>
        <dbReference type="ARBA" id="ARBA00022692"/>
    </source>
</evidence>
<accession>A0A7Z0JA06</accession>
<dbReference type="PROSITE" id="PS50109">
    <property type="entry name" value="HIS_KIN"/>
    <property type="match status" value="1"/>
</dbReference>
<keyword evidence="8 11" id="KW-1133">Transmembrane helix</keyword>
<dbReference type="SMART" id="SM00387">
    <property type="entry name" value="HATPase_c"/>
    <property type="match status" value="1"/>
</dbReference>
<dbReference type="SUPFAM" id="SSF158472">
    <property type="entry name" value="HAMP domain-like"/>
    <property type="match status" value="1"/>
</dbReference>
<dbReference type="Pfam" id="PF02518">
    <property type="entry name" value="HATPase_c"/>
    <property type="match status" value="1"/>
</dbReference>
<dbReference type="PANTHER" id="PTHR45436:SF5">
    <property type="entry name" value="SENSOR HISTIDINE KINASE TRCS"/>
    <property type="match status" value="1"/>
</dbReference>
<dbReference type="Proteomes" id="UP000572051">
    <property type="component" value="Unassembled WGS sequence"/>
</dbReference>
<reference evidence="14 15" key="1">
    <citation type="submission" date="2020-07" db="EMBL/GenBank/DDBJ databases">
        <title>Sequencing the genomes of 1000 actinobacteria strains.</title>
        <authorList>
            <person name="Klenk H.-P."/>
        </authorList>
    </citation>
    <scope>NUCLEOTIDE SEQUENCE [LARGE SCALE GENOMIC DNA]</scope>
    <source>
        <strain evidence="14 15">DSM 44442</strain>
    </source>
</reference>
<dbReference type="InterPro" id="IPR003661">
    <property type="entry name" value="HisK_dim/P_dom"/>
</dbReference>
<dbReference type="InterPro" id="IPR003594">
    <property type="entry name" value="HATPase_dom"/>
</dbReference>
<keyword evidence="9" id="KW-0902">Two-component regulatory system</keyword>
<dbReference type="SMART" id="SM00304">
    <property type="entry name" value="HAMP"/>
    <property type="match status" value="1"/>
</dbReference>
<dbReference type="InterPro" id="IPR003660">
    <property type="entry name" value="HAMP_dom"/>
</dbReference>
<dbReference type="SUPFAM" id="SSF55874">
    <property type="entry name" value="ATPase domain of HSP90 chaperone/DNA topoisomerase II/histidine kinase"/>
    <property type="match status" value="1"/>
</dbReference>
<keyword evidence="4" id="KW-0597">Phosphoprotein</keyword>
<evidence type="ECO:0000256" key="10">
    <source>
        <dbReference type="ARBA" id="ARBA00023136"/>
    </source>
</evidence>
<evidence type="ECO:0000259" key="13">
    <source>
        <dbReference type="PROSITE" id="PS50885"/>
    </source>
</evidence>
<dbReference type="EMBL" id="JACCFS010000001">
    <property type="protein sequence ID" value="NYJ33919.1"/>
    <property type="molecule type" value="Genomic_DNA"/>
</dbReference>
<keyword evidence="15" id="KW-1185">Reference proteome</keyword>
<evidence type="ECO:0000313" key="14">
    <source>
        <dbReference type="EMBL" id="NYJ33919.1"/>
    </source>
</evidence>
<dbReference type="AlphaFoldDB" id="A0A7Z0JA06"/>
<feature type="transmembrane region" description="Helical" evidence="11">
    <location>
        <begin position="111"/>
        <end position="134"/>
    </location>
</feature>
<comment type="catalytic activity">
    <reaction evidence="1">
        <text>ATP + protein L-histidine = ADP + protein N-phospho-L-histidine.</text>
        <dbReference type="EC" id="2.7.13.3"/>
    </reaction>
</comment>
<evidence type="ECO:0000256" key="2">
    <source>
        <dbReference type="ARBA" id="ARBA00004236"/>
    </source>
</evidence>
<dbReference type="InterPro" id="IPR050428">
    <property type="entry name" value="TCS_sensor_his_kinase"/>
</dbReference>
<dbReference type="Gene3D" id="6.10.340.10">
    <property type="match status" value="1"/>
</dbReference>
<dbReference type="Gene3D" id="3.30.565.10">
    <property type="entry name" value="Histidine kinase-like ATPase, C-terminal domain"/>
    <property type="match status" value="1"/>
</dbReference>